<feature type="transmembrane region" description="Helical" evidence="1">
    <location>
        <begin position="188"/>
        <end position="208"/>
    </location>
</feature>
<evidence type="ECO:0000313" key="4">
    <source>
        <dbReference type="Proteomes" id="UP000612282"/>
    </source>
</evidence>
<evidence type="ECO:0000256" key="1">
    <source>
        <dbReference type="SAM" id="Phobius"/>
    </source>
</evidence>
<reference evidence="3 4" key="1">
    <citation type="submission" date="2021-01" db="EMBL/GenBank/DDBJ databases">
        <title>Whole genome shotgun sequence of Actinoplanes couchii NBRC 106145.</title>
        <authorList>
            <person name="Komaki H."/>
            <person name="Tamura T."/>
        </authorList>
    </citation>
    <scope>NUCLEOTIDE SEQUENCE [LARGE SCALE GENOMIC DNA]</scope>
    <source>
        <strain evidence="3 4">NBRC 106145</strain>
    </source>
</reference>
<protein>
    <recommendedName>
        <fullName evidence="2">YdbS-like PH domain-containing protein</fullName>
    </recommendedName>
</protein>
<keyword evidence="4" id="KW-1185">Reference proteome</keyword>
<accession>A0ABQ3XGC4</accession>
<organism evidence="3 4">
    <name type="scientific">Actinoplanes couchii</name>
    <dbReference type="NCBI Taxonomy" id="403638"/>
    <lineage>
        <taxon>Bacteria</taxon>
        <taxon>Bacillati</taxon>
        <taxon>Actinomycetota</taxon>
        <taxon>Actinomycetes</taxon>
        <taxon>Micromonosporales</taxon>
        <taxon>Micromonosporaceae</taxon>
        <taxon>Actinoplanes</taxon>
    </lineage>
</organism>
<feature type="transmembrane region" description="Helical" evidence="1">
    <location>
        <begin position="214"/>
        <end position="234"/>
    </location>
</feature>
<sequence length="343" mass="37156">MSDEAETVIARLRRPWIWLNAFRIESAFALIAPVFALHWALRPFGVDLFRTARDLFGTDLRGIVLILLIAVPLGFAVAAVAFVIDNWNFELVRTGGALITRKGLFTTTTVQRSDERTRGIAFAEPLLTRRLRVTKTKLLLTGSAAGEGGGDILPRTRLEEARDLAAQILPDGARPLEAPLRRHPRGALVRRIGWAVYTPVLLAAALLPFPLPGWVWPLPFLLIPVTVPLAAIAYRSLGHTVQDDYLVVRDGALTRRTVALQNRAVIGWSLEQSLFQRWAGRMTVGIATAAGSRSYEAPDVSVDQAMTLIAEATPGLISVMTEPPATSSAASPAVSSAGEVSAC</sequence>
<proteinExistence type="predicted"/>
<keyword evidence="1" id="KW-1133">Transmembrane helix</keyword>
<keyword evidence="1" id="KW-0812">Transmembrane</keyword>
<dbReference type="PANTHER" id="PTHR34473:SF2">
    <property type="entry name" value="UPF0699 TRANSMEMBRANE PROTEIN YDBT"/>
    <property type="match status" value="1"/>
</dbReference>
<keyword evidence="1" id="KW-0472">Membrane</keyword>
<name>A0ABQ3XGC4_9ACTN</name>
<dbReference type="Pfam" id="PF03703">
    <property type="entry name" value="bPH_2"/>
    <property type="match status" value="1"/>
</dbReference>
<evidence type="ECO:0000259" key="2">
    <source>
        <dbReference type="Pfam" id="PF03703"/>
    </source>
</evidence>
<feature type="transmembrane region" description="Helical" evidence="1">
    <location>
        <begin position="61"/>
        <end position="84"/>
    </location>
</feature>
<feature type="domain" description="YdbS-like PH" evidence="2">
    <location>
        <begin position="234"/>
        <end position="308"/>
    </location>
</feature>
<dbReference type="RefSeq" id="WP_239145533.1">
    <property type="nucleotide sequence ID" value="NZ_BAAAQE010000034.1"/>
</dbReference>
<gene>
    <name evidence="3" type="ORF">Aco03nite_059580</name>
</gene>
<dbReference type="PANTHER" id="PTHR34473">
    <property type="entry name" value="UPF0699 TRANSMEMBRANE PROTEIN YDBS"/>
    <property type="match status" value="1"/>
</dbReference>
<dbReference type="InterPro" id="IPR005182">
    <property type="entry name" value="YdbS-like_PH"/>
</dbReference>
<dbReference type="EMBL" id="BOMG01000073">
    <property type="protein sequence ID" value="GID57554.1"/>
    <property type="molecule type" value="Genomic_DNA"/>
</dbReference>
<dbReference type="Proteomes" id="UP000612282">
    <property type="component" value="Unassembled WGS sequence"/>
</dbReference>
<comment type="caution">
    <text evidence="3">The sequence shown here is derived from an EMBL/GenBank/DDBJ whole genome shotgun (WGS) entry which is preliminary data.</text>
</comment>
<evidence type="ECO:0000313" key="3">
    <source>
        <dbReference type="EMBL" id="GID57554.1"/>
    </source>
</evidence>
<feature type="transmembrane region" description="Helical" evidence="1">
    <location>
        <begin position="21"/>
        <end position="41"/>
    </location>
</feature>